<evidence type="ECO:0000313" key="1">
    <source>
        <dbReference type="EMBL" id="MFE8701079.1"/>
    </source>
</evidence>
<dbReference type="Proteomes" id="UP001601059">
    <property type="component" value="Unassembled WGS sequence"/>
</dbReference>
<organism evidence="1 2">
    <name type="scientific">Cytobacillus spartinae</name>
    <dbReference type="NCBI Taxonomy" id="3299023"/>
    <lineage>
        <taxon>Bacteria</taxon>
        <taxon>Bacillati</taxon>
        <taxon>Bacillota</taxon>
        <taxon>Bacilli</taxon>
        <taxon>Bacillales</taxon>
        <taxon>Bacillaceae</taxon>
        <taxon>Cytobacillus</taxon>
    </lineage>
</organism>
<sequence>MTMTSIQMIPFVINGVSLQVETNFVEMLETIERLKKEWEPGESTELWSTDAGDVKEKDYFRDLDIARDNIKTFQNQPELLQDYVQNVRKKKNGTFWSRSGLTIQFYGSVSEYHTDFTNSWNVLQLRLEVESPNVCRLVLRKKFENQ</sequence>
<evidence type="ECO:0000313" key="2">
    <source>
        <dbReference type="Proteomes" id="UP001601059"/>
    </source>
</evidence>
<reference evidence="1 2" key="1">
    <citation type="submission" date="2024-08" db="EMBL/GenBank/DDBJ databases">
        <title>Two novel Cytobacillus novel species.</title>
        <authorList>
            <person name="Liu G."/>
        </authorList>
    </citation>
    <scope>NUCLEOTIDE SEQUENCE [LARGE SCALE GENOMIC DNA]</scope>
    <source>
        <strain evidence="1 2">FJAT-54145</strain>
    </source>
</reference>
<gene>
    <name evidence="1" type="ORF">ACFYKX_10780</name>
</gene>
<dbReference type="RefSeq" id="WP_389360882.1">
    <property type="nucleotide sequence ID" value="NZ_JBIACK010000004.1"/>
</dbReference>
<keyword evidence="2" id="KW-1185">Reference proteome</keyword>
<protein>
    <submittedName>
        <fullName evidence="1">Uncharacterized protein</fullName>
    </submittedName>
</protein>
<comment type="caution">
    <text evidence="1">The sequence shown here is derived from an EMBL/GenBank/DDBJ whole genome shotgun (WGS) entry which is preliminary data.</text>
</comment>
<dbReference type="EMBL" id="JBIACK010000004">
    <property type="protein sequence ID" value="MFE8701079.1"/>
    <property type="molecule type" value="Genomic_DNA"/>
</dbReference>
<accession>A0ABW6KBG8</accession>
<proteinExistence type="predicted"/>
<name>A0ABW6KBG8_9BACI</name>